<dbReference type="InterPro" id="IPR039128">
    <property type="entry name" value="TRIP4-like"/>
</dbReference>
<dbReference type="PANTHER" id="PTHR12963:SF4">
    <property type="entry name" value="ACTIVATING SIGNAL COINTEGRATOR 1"/>
    <property type="match status" value="1"/>
</dbReference>
<reference evidence="4 5" key="1">
    <citation type="submission" date="2019-05" db="EMBL/GenBank/DDBJ databases">
        <title>Mikania micrantha, genome provides insights into the molecular mechanism of rapid growth.</title>
        <authorList>
            <person name="Liu B."/>
        </authorList>
    </citation>
    <scope>NUCLEOTIDE SEQUENCE [LARGE SCALE GENOMIC DNA]</scope>
    <source>
        <strain evidence="4">NLD-2019</strain>
        <tissue evidence="4">Leaf</tissue>
    </source>
</reference>
<evidence type="ECO:0000313" key="4">
    <source>
        <dbReference type="EMBL" id="KAD6119356.1"/>
    </source>
</evidence>
<dbReference type="InterPro" id="IPR009349">
    <property type="entry name" value="TRIP4/RQT4_C2HC5_Znf"/>
</dbReference>
<keyword evidence="5" id="KW-1185">Reference proteome</keyword>
<dbReference type="GO" id="GO:0005634">
    <property type="term" value="C:nucleus"/>
    <property type="evidence" value="ECO:0007669"/>
    <property type="project" value="InterPro"/>
</dbReference>
<feature type="compositionally biased region" description="Polar residues" evidence="1">
    <location>
        <begin position="112"/>
        <end position="123"/>
    </location>
</feature>
<dbReference type="PANTHER" id="PTHR12963">
    <property type="entry name" value="THYROID RECEPTOR INTERACTING PROTEIN RELATED"/>
    <property type="match status" value="1"/>
</dbReference>
<dbReference type="GO" id="GO:0045893">
    <property type="term" value="P:positive regulation of DNA-templated transcription"/>
    <property type="evidence" value="ECO:0007669"/>
    <property type="project" value="TreeGrafter"/>
</dbReference>
<name>A0A5N6PE17_9ASTR</name>
<dbReference type="GO" id="GO:0008270">
    <property type="term" value="F:zinc ion binding"/>
    <property type="evidence" value="ECO:0007669"/>
    <property type="project" value="InterPro"/>
</dbReference>
<dbReference type="GO" id="GO:0180022">
    <property type="term" value="C:RQC-trigger complex"/>
    <property type="evidence" value="ECO:0007669"/>
    <property type="project" value="InterPro"/>
</dbReference>
<evidence type="ECO:0000259" key="3">
    <source>
        <dbReference type="Pfam" id="PF23134"/>
    </source>
</evidence>
<accession>A0A5N6PE17</accession>
<dbReference type="GO" id="GO:0072344">
    <property type="term" value="P:rescue of stalled ribosome"/>
    <property type="evidence" value="ECO:0007669"/>
    <property type="project" value="InterPro"/>
</dbReference>
<dbReference type="InterPro" id="IPR056993">
    <property type="entry name" value="TRIP4_3rd_dom"/>
</dbReference>
<sequence>METAGQWLEKALVDLCRKTEGLDLDGDLISGLVSYCDLAPPLDAKEYLNNIVGEEAGGHVITEYLKRRGYTDTPTHTQTSQFREYVKPPAKEPTINATKKPLKQSISKEKNAPNQIILPQNQPSGSQSKSKKKKSGKVVSLADASNGSIIFHKGKPCSCEARRHRLVSNCLSCGKIVCEQEGEGPCSFCGALVLKEGSTYAGLEEQVGPMSDAEVAAEAYAKRLVDYDRNSAARTTVIDDQSDYYEMEGNTWLSMEEKELLRKKKEEIEEAEHANRSKVVISFDLVGRKASTANFHGQRYN</sequence>
<evidence type="ECO:0000256" key="1">
    <source>
        <dbReference type="SAM" id="MobiDB-lite"/>
    </source>
</evidence>
<dbReference type="Proteomes" id="UP000326396">
    <property type="component" value="Linkage Group LG13"/>
</dbReference>
<proteinExistence type="predicted"/>
<evidence type="ECO:0000259" key="2">
    <source>
        <dbReference type="Pfam" id="PF06221"/>
    </source>
</evidence>
<dbReference type="Pfam" id="PF06221">
    <property type="entry name" value="zf-C2HC5"/>
    <property type="match status" value="1"/>
</dbReference>
<gene>
    <name evidence="4" type="ORF">E3N88_10627</name>
</gene>
<protein>
    <submittedName>
        <fullName evidence="4">Uncharacterized protein</fullName>
    </submittedName>
</protein>
<feature type="region of interest" description="Disordered" evidence="1">
    <location>
        <begin position="87"/>
        <end position="137"/>
    </location>
</feature>
<dbReference type="Pfam" id="PF23134">
    <property type="entry name" value="TRIP4_3rd"/>
    <property type="match status" value="1"/>
</dbReference>
<feature type="domain" description="TRIP4/RQT4 C2HC5-type zinc finger" evidence="2">
    <location>
        <begin position="155"/>
        <end position="196"/>
    </location>
</feature>
<evidence type="ECO:0000313" key="5">
    <source>
        <dbReference type="Proteomes" id="UP000326396"/>
    </source>
</evidence>
<dbReference type="OrthoDB" id="338816at2759"/>
<feature type="domain" description="Activating signal cointegrator 1 third" evidence="3">
    <location>
        <begin position="240"/>
        <end position="289"/>
    </location>
</feature>
<dbReference type="AlphaFoldDB" id="A0A5N6PE17"/>
<organism evidence="4 5">
    <name type="scientific">Mikania micrantha</name>
    <name type="common">bitter vine</name>
    <dbReference type="NCBI Taxonomy" id="192012"/>
    <lineage>
        <taxon>Eukaryota</taxon>
        <taxon>Viridiplantae</taxon>
        <taxon>Streptophyta</taxon>
        <taxon>Embryophyta</taxon>
        <taxon>Tracheophyta</taxon>
        <taxon>Spermatophyta</taxon>
        <taxon>Magnoliopsida</taxon>
        <taxon>eudicotyledons</taxon>
        <taxon>Gunneridae</taxon>
        <taxon>Pentapetalae</taxon>
        <taxon>asterids</taxon>
        <taxon>campanulids</taxon>
        <taxon>Asterales</taxon>
        <taxon>Asteraceae</taxon>
        <taxon>Asteroideae</taxon>
        <taxon>Heliantheae alliance</taxon>
        <taxon>Eupatorieae</taxon>
        <taxon>Mikania</taxon>
    </lineage>
</organism>
<comment type="caution">
    <text evidence="4">The sequence shown here is derived from an EMBL/GenBank/DDBJ whole genome shotgun (WGS) entry which is preliminary data.</text>
</comment>
<dbReference type="EMBL" id="SZYD01000005">
    <property type="protein sequence ID" value="KAD6119356.1"/>
    <property type="molecule type" value="Genomic_DNA"/>
</dbReference>